<dbReference type="Gene3D" id="3.40.630.40">
    <property type="entry name" value="Zn-dependent exopeptidases"/>
    <property type="match status" value="1"/>
</dbReference>
<accession>A0AA49JJQ2</accession>
<evidence type="ECO:0000259" key="5">
    <source>
        <dbReference type="SMART" id="SM00646"/>
    </source>
</evidence>
<keyword evidence="4" id="KW-0732">Signal</keyword>
<evidence type="ECO:0000256" key="3">
    <source>
        <dbReference type="ARBA" id="ARBA00022801"/>
    </source>
</evidence>
<organism evidence="6">
    <name type="scientific">Roseihalotalea indica</name>
    <dbReference type="NCBI Taxonomy" id="2867963"/>
    <lineage>
        <taxon>Bacteria</taxon>
        <taxon>Pseudomonadati</taxon>
        <taxon>Bacteroidota</taxon>
        <taxon>Cytophagia</taxon>
        <taxon>Cytophagales</taxon>
        <taxon>Catalimonadaceae</taxon>
        <taxon>Roseihalotalea</taxon>
    </lineage>
</organism>
<dbReference type="InterPro" id="IPR002508">
    <property type="entry name" value="MurNAc-LAA_cat"/>
</dbReference>
<dbReference type="PANTHER" id="PTHR30404">
    <property type="entry name" value="N-ACETYLMURAMOYL-L-ALANINE AMIDASE"/>
    <property type="match status" value="1"/>
</dbReference>
<keyword evidence="3" id="KW-0378">Hydrolase</keyword>
<dbReference type="FunFam" id="3.40.630.40:FF:000005">
    <property type="entry name" value="N-acetylmuramoyl-L-alanine amidase (AmiA)"/>
    <property type="match status" value="1"/>
</dbReference>
<dbReference type="GO" id="GO:0009253">
    <property type="term" value="P:peptidoglycan catabolic process"/>
    <property type="evidence" value="ECO:0007669"/>
    <property type="project" value="InterPro"/>
</dbReference>
<feature type="chain" id="PRO_5041238353" description="N-acetylmuramoyl-L-alanine amidase" evidence="4">
    <location>
        <begin position="24"/>
        <end position="261"/>
    </location>
</feature>
<dbReference type="PANTHER" id="PTHR30404:SF0">
    <property type="entry name" value="N-ACETYLMURAMOYL-L-ALANINE AMIDASE AMIC"/>
    <property type="match status" value="1"/>
</dbReference>
<protein>
    <recommendedName>
        <fullName evidence="2">N-acetylmuramoyl-L-alanine amidase</fullName>
        <ecNumber evidence="2">3.5.1.28</ecNumber>
    </recommendedName>
</protein>
<evidence type="ECO:0000256" key="1">
    <source>
        <dbReference type="ARBA" id="ARBA00001561"/>
    </source>
</evidence>
<dbReference type="EC" id="3.5.1.28" evidence="2"/>
<dbReference type="SUPFAM" id="SSF53187">
    <property type="entry name" value="Zn-dependent exopeptidases"/>
    <property type="match status" value="1"/>
</dbReference>
<reference evidence="6" key="1">
    <citation type="journal article" date="2023" name="Comput. Struct. Biotechnol. J.">
        <title>Discovery of a novel marine Bacteroidetes with a rich repertoire of carbohydrate-active enzymes.</title>
        <authorList>
            <person name="Chen B."/>
            <person name="Liu G."/>
            <person name="Chen Q."/>
            <person name="Wang H."/>
            <person name="Liu L."/>
            <person name="Tang K."/>
        </authorList>
    </citation>
    <scope>NUCLEOTIDE SEQUENCE</scope>
    <source>
        <strain evidence="6">TK19036</strain>
    </source>
</reference>
<evidence type="ECO:0000256" key="4">
    <source>
        <dbReference type="SAM" id="SignalP"/>
    </source>
</evidence>
<dbReference type="InterPro" id="IPR050695">
    <property type="entry name" value="N-acetylmuramoyl_amidase_3"/>
</dbReference>
<name>A0AA49JJQ2_9BACT</name>
<gene>
    <name evidence="6" type="ORF">K4G66_14570</name>
</gene>
<proteinExistence type="predicted"/>
<feature type="domain" description="MurNAc-LAA" evidence="5">
    <location>
        <begin position="93"/>
        <end position="252"/>
    </location>
</feature>
<dbReference type="EMBL" id="CP120682">
    <property type="protein sequence ID" value="WKN39914.1"/>
    <property type="molecule type" value="Genomic_DNA"/>
</dbReference>
<comment type="catalytic activity">
    <reaction evidence="1">
        <text>Hydrolyzes the link between N-acetylmuramoyl residues and L-amino acid residues in certain cell-wall glycopeptides.</text>
        <dbReference type="EC" id="3.5.1.28"/>
    </reaction>
</comment>
<evidence type="ECO:0000256" key="2">
    <source>
        <dbReference type="ARBA" id="ARBA00011901"/>
    </source>
</evidence>
<dbReference type="AlphaFoldDB" id="A0AA49JJQ2"/>
<dbReference type="CDD" id="cd02696">
    <property type="entry name" value="MurNAc-LAA"/>
    <property type="match status" value="1"/>
</dbReference>
<dbReference type="GO" id="GO:0008745">
    <property type="term" value="F:N-acetylmuramoyl-L-alanine amidase activity"/>
    <property type="evidence" value="ECO:0007669"/>
    <property type="project" value="UniProtKB-EC"/>
</dbReference>
<sequence length="261" mass="29417">MVRNIICIACFSLLLLMASFSTVGVKQYRVQKIVIDAGHGGKDPGTHGVFSNEKDVALSVAKKLGEIITKYLDDVEVIYTRSGDRFIPLEQRADIANENGADLFVSIHANALPSSSNTYGTETYVMGMHKREDNLNVARRENSVIMMEDNFEERYAGYDPNAPESHILFALYQNAYLGNSLVLADKIESQFKNRVGRRSRGVKQAGFLVLWRTSMPSVLVEMGYMTNPKEEKYLNDELGQTYIASGIFRAIRDYKNEIETY</sequence>
<dbReference type="GO" id="GO:0030288">
    <property type="term" value="C:outer membrane-bounded periplasmic space"/>
    <property type="evidence" value="ECO:0007669"/>
    <property type="project" value="TreeGrafter"/>
</dbReference>
<dbReference type="Pfam" id="PF01520">
    <property type="entry name" value="Amidase_3"/>
    <property type="match status" value="1"/>
</dbReference>
<reference evidence="6" key="2">
    <citation type="journal article" date="2024" name="Antonie Van Leeuwenhoek">
        <title>Roseihalotalea indica gen. nov., sp. nov., a halophilic Bacteroidetes from mesopelagic Southwest Indian Ocean with higher carbohydrate metabolic potential.</title>
        <authorList>
            <person name="Chen B."/>
            <person name="Zhang M."/>
            <person name="Lin D."/>
            <person name="Ye J."/>
            <person name="Tang K."/>
        </authorList>
    </citation>
    <scope>NUCLEOTIDE SEQUENCE</scope>
    <source>
        <strain evidence="6">TK19036</strain>
    </source>
</reference>
<feature type="signal peptide" evidence="4">
    <location>
        <begin position="1"/>
        <end position="23"/>
    </location>
</feature>
<evidence type="ECO:0000313" key="6">
    <source>
        <dbReference type="EMBL" id="WKN39914.1"/>
    </source>
</evidence>
<dbReference type="SMART" id="SM00646">
    <property type="entry name" value="Ami_3"/>
    <property type="match status" value="1"/>
</dbReference>